<comment type="caution">
    <text evidence="2">The sequence shown here is derived from an EMBL/GenBank/DDBJ whole genome shotgun (WGS) entry which is preliminary data.</text>
</comment>
<dbReference type="EMBL" id="VMHM01000007">
    <property type="protein sequence ID" value="TSK03312.1"/>
    <property type="molecule type" value="Genomic_DNA"/>
</dbReference>
<dbReference type="Proteomes" id="UP000319483">
    <property type="component" value="Unassembled WGS sequence"/>
</dbReference>
<dbReference type="GO" id="GO:0006629">
    <property type="term" value="P:lipid metabolic process"/>
    <property type="evidence" value="ECO:0007669"/>
    <property type="project" value="InterPro"/>
</dbReference>
<evidence type="ECO:0000313" key="2">
    <source>
        <dbReference type="EMBL" id="TSK03312.1"/>
    </source>
</evidence>
<gene>
    <name evidence="2" type="ORF">FPQ15_06525</name>
</gene>
<evidence type="ECO:0000256" key="1">
    <source>
        <dbReference type="SAM" id="MobiDB-lite"/>
    </source>
</evidence>
<organism evidence="2 3">
    <name type="scientific">Gilliamella apicola</name>
    <dbReference type="NCBI Taxonomy" id="1196095"/>
    <lineage>
        <taxon>Bacteria</taxon>
        <taxon>Pseudomonadati</taxon>
        <taxon>Pseudomonadota</taxon>
        <taxon>Gammaproteobacteria</taxon>
        <taxon>Orbales</taxon>
        <taxon>Orbaceae</taxon>
        <taxon>Gilliamella</taxon>
    </lineage>
</organism>
<name>A0A556SQ88_9GAMM</name>
<evidence type="ECO:0000313" key="3">
    <source>
        <dbReference type="Proteomes" id="UP000319483"/>
    </source>
</evidence>
<accession>A0A556SQ88</accession>
<dbReference type="InterPro" id="IPR003386">
    <property type="entry name" value="LACT/PDAT_acylTrfase"/>
</dbReference>
<dbReference type="Pfam" id="PF02450">
    <property type="entry name" value="LCAT"/>
    <property type="match status" value="1"/>
</dbReference>
<sequence length="650" mass="74092">MDNNCQSEIFNTRPRSNEDVVQMHIEKERKVIPIILLPGVMGSNLKLKSVNGDNNSRKVWRIDTPLNMTKWLLPILGNARRRKCLLDPKKTEVDDRGRVIEAASKEISSLQSTYNQRSNDEESSIDLDEEGKKADENHPENKLFGTRRERGWGTVGYFSYGVFLDTFQSWLYQPTGELSLKLQSLTEAHSFKLASTEKTTLTFDGDDIKKLENYDFPLYAMGYNWLESNAESARRLKKLVEETIPAFYKKKGRVCDKVILMTHSMGGLVARYYTEALGGREKVYGVINAVQPSIGAAAAYTRMKCGNQKNFFIDNVLGKDGAEMTAVLAQAPGPLQLLPGIEYGKGWLTIKSKCEIKKYPTPKKDPNEDPKKGPKLDPYNDIYLNKKEWWCVCEPHLINPFNKKHNKEIMESDWEQYEHIIMNDVKKFHEEISGKYHPNTYAFYGVDVKAAEEEDKRKKYPDYAKQVANIPIIIGEEFLTYDEVNWNGEYKKIDPESGIKRPSDQYIGDKNRLNLREKRTKRTIAIETKNREKGESEAESNQQGNIDFQVTYIAECFTLEPAKGNGDSTVSRRSGEIDPAKGNGDGMVSRRSGEIPKKPKESLRALTYLAVGHESAYKKSEEARDFALRAIVDIIVKIVKVEENGQQVKT</sequence>
<feature type="compositionally biased region" description="Basic and acidic residues" evidence="1">
    <location>
        <begin position="130"/>
        <end position="142"/>
    </location>
</feature>
<feature type="region of interest" description="Disordered" evidence="1">
    <location>
        <begin position="564"/>
        <end position="594"/>
    </location>
</feature>
<dbReference type="AlphaFoldDB" id="A0A556SQ88"/>
<dbReference type="RefSeq" id="WP_144091867.1">
    <property type="nucleotide sequence ID" value="NZ_VMHM01000007.1"/>
</dbReference>
<evidence type="ECO:0008006" key="4">
    <source>
        <dbReference type="Google" id="ProtNLM"/>
    </source>
</evidence>
<feature type="region of interest" description="Disordered" evidence="1">
    <location>
        <begin position="110"/>
        <end position="142"/>
    </location>
</feature>
<proteinExistence type="predicted"/>
<dbReference type="GO" id="GO:0008374">
    <property type="term" value="F:O-acyltransferase activity"/>
    <property type="evidence" value="ECO:0007669"/>
    <property type="project" value="InterPro"/>
</dbReference>
<dbReference type="Gene3D" id="3.40.50.1820">
    <property type="entry name" value="alpha/beta hydrolase"/>
    <property type="match status" value="1"/>
</dbReference>
<dbReference type="SUPFAM" id="SSF53474">
    <property type="entry name" value="alpha/beta-Hydrolases"/>
    <property type="match status" value="1"/>
</dbReference>
<dbReference type="PANTHER" id="PTHR11440">
    <property type="entry name" value="LECITHIN-CHOLESTEROL ACYLTRANSFERASE-RELATED"/>
    <property type="match status" value="1"/>
</dbReference>
<protein>
    <recommendedName>
        <fullName evidence="4">Alpha/beta hydrolase</fullName>
    </recommendedName>
</protein>
<dbReference type="InterPro" id="IPR029058">
    <property type="entry name" value="AB_hydrolase_fold"/>
</dbReference>
<reference evidence="2 3" key="1">
    <citation type="submission" date="2019-07" db="EMBL/GenBank/DDBJ databases">
        <title>Gilliamella genomes.</title>
        <authorList>
            <person name="Zheng H."/>
        </authorList>
    </citation>
    <scope>NUCLEOTIDE SEQUENCE [LARGE SCALE GENOMIC DNA]</scope>
    <source>
        <strain evidence="2 3">W8127</strain>
    </source>
</reference>